<evidence type="ECO:0000256" key="7">
    <source>
        <dbReference type="ARBA" id="ARBA00023014"/>
    </source>
</evidence>
<dbReference type="PROSITE" id="PS51918">
    <property type="entry name" value="RADICAL_SAM"/>
    <property type="match status" value="1"/>
</dbReference>
<dbReference type="InterPro" id="IPR058240">
    <property type="entry name" value="rSAM_sf"/>
</dbReference>
<comment type="caution">
    <text evidence="10">The sequence shown here is derived from an EMBL/GenBank/DDBJ whole genome shotgun (WGS) entry which is preliminary data.</text>
</comment>
<protein>
    <submittedName>
        <fullName evidence="10">MiaB-like tRNA modifying enzyme</fullName>
    </submittedName>
</protein>
<dbReference type="InterPro" id="IPR006467">
    <property type="entry name" value="MiaB-like_bact"/>
</dbReference>
<dbReference type="SFLD" id="SFLDG01082">
    <property type="entry name" value="B12-binding_domain_containing"/>
    <property type="match status" value="1"/>
</dbReference>
<dbReference type="SMART" id="SM00729">
    <property type="entry name" value="Elp3"/>
    <property type="match status" value="1"/>
</dbReference>
<dbReference type="GO" id="GO:0051539">
    <property type="term" value="F:4 iron, 4 sulfur cluster binding"/>
    <property type="evidence" value="ECO:0007669"/>
    <property type="project" value="UniProtKB-KW"/>
</dbReference>
<evidence type="ECO:0000256" key="5">
    <source>
        <dbReference type="ARBA" id="ARBA00022723"/>
    </source>
</evidence>
<dbReference type="InterPro" id="IPR007197">
    <property type="entry name" value="rSAM"/>
</dbReference>
<dbReference type="CDD" id="cd01335">
    <property type="entry name" value="Radical_SAM"/>
    <property type="match status" value="1"/>
</dbReference>
<dbReference type="PANTHER" id="PTHR11918:SF45">
    <property type="entry name" value="THREONYLCARBAMOYLADENOSINE TRNA METHYLTHIOTRANSFERASE"/>
    <property type="match status" value="1"/>
</dbReference>
<accession>V8C8E2</accession>
<dbReference type="PROSITE" id="PS01278">
    <property type="entry name" value="MTTASE_RADICAL"/>
    <property type="match status" value="1"/>
</dbReference>
<dbReference type="PATRIC" id="fig|1357400.3.peg.1930"/>
<dbReference type="InterPro" id="IPR038135">
    <property type="entry name" value="Methylthiotransferase_N_sf"/>
</dbReference>
<dbReference type="RefSeq" id="WP_023928178.1">
    <property type="nucleotide sequence ID" value="NZ_KI669455.1"/>
</dbReference>
<name>V8C8E2_9HELI</name>
<evidence type="ECO:0000259" key="8">
    <source>
        <dbReference type="PROSITE" id="PS51449"/>
    </source>
</evidence>
<keyword evidence="11" id="KW-1185">Reference proteome</keyword>
<dbReference type="PROSITE" id="PS51449">
    <property type="entry name" value="MTTASE_N"/>
    <property type="match status" value="1"/>
</dbReference>
<dbReference type="EMBL" id="AZJI01000006">
    <property type="protein sequence ID" value="ETD22996.1"/>
    <property type="molecule type" value="Genomic_DNA"/>
</dbReference>
<dbReference type="HOGENOM" id="CLU_018697_1_0_7"/>
<keyword evidence="7" id="KW-0411">Iron-sulfur</keyword>
<dbReference type="InterPro" id="IPR023404">
    <property type="entry name" value="rSAM_horseshoe"/>
</dbReference>
<comment type="cofactor">
    <cofactor evidence="1">
        <name>[4Fe-4S] cluster</name>
        <dbReference type="ChEBI" id="CHEBI:49883"/>
    </cofactor>
</comment>
<dbReference type="InterPro" id="IPR013848">
    <property type="entry name" value="Methylthiotransferase_N"/>
</dbReference>
<organism evidence="10 11">
    <name type="scientific">Helicobacter macacae MIT 99-5501</name>
    <dbReference type="NCBI Taxonomy" id="1357400"/>
    <lineage>
        <taxon>Bacteria</taxon>
        <taxon>Pseudomonadati</taxon>
        <taxon>Campylobacterota</taxon>
        <taxon>Epsilonproteobacteria</taxon>
        <taxon>Campylobacterales</taxon>
        <taxon>Helicobacteraceae</taxon>
        <taxon>Helicobacter</taxon>
    </lineage>
</organism>
<dbReference type="OrthoDB" id="9805215at2"/>
<dbReference type="SFLD" id="SFLDS00029">
    <property type="entry name" value="Radical_SAM"/>
    <property type="match status" value="1"/>
</dbReference>
<keyword evidence="3" id="KW-0808">Transferase</keyword>
<dbReference type="InterPro" id="IPR005839">
    <property type="entry name" value="Methylthiotransferase"/>
</dbReference>
<evidence type="ECO:0000256" key="2">
    <source>
        <dbReference type="ARBA" id="ARBA00022485"/>
    </source>
</evidence>
<dbReference type="NCBIfam" id="TIGR00089">
    <property type="entry name" value="MiaB/RimO family radical SAM methylthiotransferase"/>
    <property type="match status" value="1"/>
</dbReference>
<evidence type="ECO:0000256" key="4">
    <source>
        <dbReference type="ARBA" id="ARBA00022691"/>
    </source>
</evidence>
<proteinExistence type="predicted"/>
<keyword evidence="5" id="KW-0479">Metal-binding</keyword>
<evidence type="ECO:0000256" key="3">
    <source>
        <dbReference type="ARBA" id="ARBA00022679"/>
    </source>
</evidence>
<evidence type="ECO:0000256" key="6">
    <source>
        <dbReference type="ARBA" id="ARBA00023004"/>
    </source>
</evidence>
<dbReference type="Gene3D" id="3.80.30.20">
    <property type="entry name" value="tm_1862 like domain"/>
    <property type="match status" value="1"/>
</dbReference>
<dbReference type="Proteomes" id="UP000018731">
    <property type="component" value="Unassembled WGS sequence"/>
</dbReference>
<dbReference type="InterPro" id="IPR020612">
    <property type="entry name" value="Methylthiotransferase_CS"/>
</dbReference>
<dbReference type="Pfam" id="PF00919">
    <property type="entry name" value="UPF0004"/>
    <property type="match status" value="1"/>
</dbReference>
<evidence type="ECO:0000313" key="11">
    <source>
        <dbReference type="Proteomes" id="UP000018731"/>
    </source>
</evidence>
<evidence type="ECO:0000313" key="10">
    <source>
        <dbReference type="EMBL" id="ETD22996.1"/>
    </source>
</evidence>
<feature type="domain" description="Radical SAM core" evidence="9">
    <location>
        <begin position="159"/>
        <end position="391"/>
    </location>
</feature>
<feature type="domain" description="MTTase N-terminal" evidence="8">
    <location>
        <begin position="28"/>
        <end position="136"/>
    </location>
</feature>
<dbReference type="STRING" id="1357400.HMPREF2086_01442"/>
<sequence>MDFIDSSPQDFQSLDFCKQDSHKQDSRPKVYFKTFGCRTNLYDTQVMRQNLHDFEATLEESEASIVVVNSCTVTNGADSGVRSYVRKIQSQGKKILFAGCGVGTQGKALFSQNLVSGILGHSHKENINSALKQLSQEKEVFYADELDKKHLDSTMIAEFVGKSRAFIKIQEGCDFACSYCVIPLVRGAARSYEIDSVRSQVQGLIDSGISEVVLTGTNVGSYGKDKGTNISTLLKVLFKLDGLKRVRIGSLEPSQIDEEFLEILSEEKFCRHLHIALQHTHDEMLSIMNRVNRFETDARLLEKIASLGYAIGTDFIVAHPGESEAIWQEALANAKSLPLTHIHPFIYSLRDGTHSANLIKQAKYPLIRGDVAKSRLHELQSTIKAKNRHFRESKKAKNASLKILIEKQLGGHYYGLDEFFNKIIIQSHTPLKNSSQSQWLAISDYEIKEEHNYAII</sequence>
<dbReference type="InterPro" id="IPR006638">
    <property type="entry name" value="Elp3/MiaA/NifB-like_rSAM"/>
</dbReference>
<dbReference type="AlphaFoldDB" id="V8C8E2"/>
<dbReference type="SUPFAM" id="SSF102114">
    <property type="entry name" value="Radical SAM enzymes"/>
    <property type="match status" value="1"/>
</dbReference>
<keyword evidence="6" id="KW-0408">Iron</keyword>
<dbReference type="GO" id="GO:0035598">
    <property type="term" value="F:tRNA (N(6)-L-threonylcarbamoyladenosine(37)-C(2))-methylthiotransferase activity"/>
    <property type="evidence" value="ECO:0007669"/>
    <property type="project" value="TreeGrafter"/>
</dbReference>
<dbReference type="Pfam" id="PF04055">
    <property type="entry name" value="Radical_SAM"/>
    <property type="match status" value="1"/>
</dbReference>
<dbReference type="NCBIfam" id="TIGR01579">
    <property type="entry name" value="MiaB-like-C"/>
    <property type="match status" value="1"/>
</dbReference>
<reference evidence="10 11" key="1">
    <citation type="journal article" date="2014" name="Genome Announc.">
        <title>Draft genome sequences of six enterohepatic helicobacter species isolated from humans and one from rhesus macaques.</title>
        <authorList>
            <person name="Shen Z."/>
            <person name="Sheh A."/>
            <person name="Young S.K."/>
            <person name="Abouelliel A."/>
            <person name="Ward D.V."/>
            <person name="Earl A.M."/>
            <person name="Fox J.G."/>
        </authorList>
    </citation>
    <scope>NUCLEOTIDE SEQUENCE [LARGE SCALE GENOMIC DNA]</scope>
    <source>
        <strain evidence="10 11">MIT 99-5501</strain>
    </source>
</reference>
<dbReference type="Gene3D" id="3.40.50.12160">
    <property type="entry name" value="Methylthiotransferase, N-terminal domain"/>
    <property type="match status" value="1"/>
</dbReference>
<dbReference type="eggNOG" id="COG0621">
    <property type="taxonomic scope" value="Bacteria"/>
</dbReference>
<gene>
    <name evidence="10" type="ORF">HMPREF2086_01442</name>
</gene>
<dbReference type="PANTHER" id="PTHR11918">
    <property type="entry name" value="RADICAL SAM PROTEINS"/>
    <property type="match status" value="1"/>
</dbReference>
<dbReference type="GO" id="GO:0046872">
    <property type="term" value="F:metal ion binding"/>
    <property type="evidence" value="ECO:0007669"/>
    <property type="project" value="UniProtKB-KW"/>
</dbReference>
<keyword evidence="2" id="KW-0004">4Fe-4S</keyword>
<evidence type="ECO:0000256" key="1">
    <source>
        <dbReference type="ARBA" id="ARBA00001966"/>
    </source>
</evidence>
<keyword evidence="4" id="KW-0949">S-adenosyl-L-methionine</keyword>
<evidence type="ECO:0000259" key="9">
    <source>
        <dbReference type="PROSITE" id="PS51918"/>
    </source>
</evidence>